<dbReference type="NCBIfam" id="NF033788">
    <property type="entry name" value="HTH_metalloreg"/>
    <property type="match status" value="1"/>
</dbReference>
<evidence type="ECO:0000256" key="3">
    <source>
        <dbReference type="ARBA" id="ARBA00023163"/>
    </source>
</evidence>
<dbReference type="Proteomes" id="UP000323337">
    <property type="component" value="Unassembled WGS sequence"/>
</dbReference>
<comment type="caution">
    <text evidence="5">The sequence shown here is derived from an EMBL/GenBank/DDBJ whole genome shotgun (WGS) entry which is preliminary data.</text>
</comment>
<name>A0A5D0MP01_FLESI</name>
<dbReference type="PANTHER" id="PTHR43132:SF6">
    <property type="entry name" value="HTH-TYPE TRANSCRIPTIONAL REPRESSOR CZRA"/>
    <property type="match status" value="1"/>
</dbReference>
<dbReference type="Gene3D" id="1.10.10.10">
    <property type="entry name" value="Winged helix-like DNA-binding domain superfamily/Winged helix DNA-binding domain"/>
    <property type="match status" value="1"/>
</dbReference>
<dbReference type="Pfam" id="PF01022">
    <property type="entry name" value="HTH_5"/>
    <property type="match status" value="1"/>
</dbReference>
<gene>
    <name evidence="5" type="ORF">FXF49_07485</name>
</gene>
<dbReference type="InterPro" id="IPR001845">
    <property type="entry name" value="HTH_ArsR_DNA-bd_dom"/>
</dbReference>
<keyword evidence="2" id="KW-0238">DNA-binding</keyword>
<dbReference type="PANTHER" id="PTHR43132">
    <property type="entry name" value="ARSENICAL RESISTANCE OPERON REPRESSOR ARSR-RELATED"/>
    <property type="match status" value="1"/>
</dbReference>
<proteinExistence type="predicted"/>
<keyword evidence="3" id="KW-0804">Transcription</keyword>
<dbReference type="PRINTS" id="PR00778">
    <property type="entry name" value="HTHARSR"/>
</dbReference>
<keyword evidence="1" id="KW-0805">Transcription regulation</keyword>
<dbReference type="PROSITE" id="PS50987">
    <property type="entry name" value="HTH_ARSR_2"/>
    <property type="match status" value="1"/>
</dbReference>
<accession>A0A5D0MP01</accession>
<evidence type="ECO:0000313" key="6">
    <source>
        <dbReference type="Proteomes" id="UP000323337"/>
    </source>
</evidence>
<dbReference type="GO" id="GO:0003677">
    <property type="term" value="F:DNA binding"/>
    <property type="evidence" value="ECO:0007669"/>
    <property type="project" value="UniProtKB-KW"/>
</dbReference>
<dbReference type="InterPro" id="IPR011991">
    <property type="entry name" value="ArsR-like_HTH"/>
</dbReference>
<dbReference type="GO" id="GO:0003700">
    <property type="term" value="F:DNA-binding transcription factor activity"/>
    <property type="evidence" value="ECO:0007669"/>
    <property type="project" value="InterPro"/>
</dbReference>
<evidence type="ECO:0000256" key="1">
    <source>
        <dbReference type="ARBA" id="ARBA00023015"/>
    </source>
</evidence>
<dbReference type="InterPro" id="IPR036390">
    <property type="entry name" value="WH_DNA-bd_sf"/>
</dbReference>
<evidence type="ECO:0000256" key="2">
    <source>
        <dbReference type="ARBA" id="ARBA00023125"/>
    </source>
</evidence>
<dbReference type="AlphaFoldDB" id="A0A5D0MP01"/>
<reference evidence="5 6" key="1">
    <citation type="submission" date="2019-08" db="EMBL/GenBank/DDBJ databases">
        <title>Genomic characterization of a novel candidate phylum (ARYD3) from a high temperature, high salinity tertiary oil reservoir in north central Oklahoma, USA.</title>
        <authorList>
            <person name="Youssef N.H."/>
            <person name="Yadav A."/>
            <person name="Elshahed M.S."/>
        </authorList>
    </citation>
    <scope>NUCLEOTIDE SEQUENCE [LARGE SCALE GENOMIC DNA]</scope>
    <source>
        <strain evidence="5">ARYD1</strain>
    </source>
</reference>
<evidence type="ECO:0000259" key="4">
    <source>
        <dbReference type="PROSITE" id="PS50987"/>
    </source>
</evidence>
<dbReference type="SUPFAM" id="SSF46785">
    <property type="entry name" value="Winged helix' DNA-binding domain"/>
    <property type="match status" value="1"/>
</dbReference>
<feature type="domain" description="HTH arsR-type" evidence="4">
    <location>
        <begin position="5"/>
        <end position="98"/>
    </location>
</feature>
<dbReference type="SMART" id="SM00418">
    <property type="entry name" value="HTH_ARSR"/>
    <property type="match status" value="1"/>
</dbReference>
<evidence type="ECO:0000313" key="5">
    <source>
        <dbReference type="EMBL" id="TYB33211.1"/>
    </source>
</evidence>
<dbReference type="EMBL" id="VSIV01000178">
    <property type="protein sequence ID" value="TYB33211.1"/>
    <property type="molecule type" value="Genomic_DNA"/>
</dbReference>
<dbReference type="RefSeq" id="WP_273265486.1">
    <property type="nucleotide sequence ID" value="NZ_JAAZVV010000024.1"/>
</dbReference>
<protein>
    <submittedName>
        <fullName evidence="5">Helix-turn-helix transcriptional regulator</fullName>
    </submittedName>
</protein>
<organism evidence="5 6">
    <name type="scientific">Flexistipes sinusarabici</name>
    <dbReference type="NCBI Taxonomy" id="2352"/>
    <lineage>
        <taxon>Bacteria</taxon>
        <taxon>Pseudomonadati</taxon>
        <taxon>Deferribacterota</taxon>
        <taxon>Deferribacteres</taxon>
        <taxon>Deferribacterales</taxon>
        <taxon>Flexistipitaceae</taxon>
        <taxon>Flexistipes</taxon>
    </lineage>
</organism>
<sequence length="98" mass="11448">MKDNFTEENFIELADFFTAFSDTTRLKILFELLESEKTVTEICDNTGFSQSAASHQLSKLRILKLVKVRKQGKFAYYSLDDEHIEHIIETALEHFEEL</sequence>
<dbReference type="CDD" id="cd00090">
    <property type="entry name" value="HTH_ARSR"/>
    <property type="match status" value="1"/>
</dbReference>
<dbReference type="InterPro" id="IPR036388">
    <property type="entry name" value="WH-like_DNA-bd_sf"/>
</dbReference>
<dbReference type="InterPro" id="IPR051011">
    <property type="entry name" value="Metal_resp_trans_reg"/>
</dbReference>